<keyword evidence="2" id="KW-1185">Reference proteome</keyword>
<sequence>MYSVYTHRESVIRSIRDLFYSNALSFETLLVSSPVSEAEDEVPAEDLVRYLDVVTEDPAFEWLVGKLSAQLHSTWVDSSAMKLISSYIHHRLQPIRNIGRQYPSRPYKVTFYVKCDIPGFIQEQAYEDVQATTCEQYLLQTWPEMVCNLLRTIQGALLEGNASEPFQFSYKWKCFRKFEDRTEIKKLANRSDESQSVRNEFEQSFVCRINVARDQIRANLPSFNGQCWQQMFNNPVVVTGYPIKPRKDLTTGVGLELPFDMMTTLADARYLTTFEDRTLVKGFSTVLIPTAIHGSIILWHLLVNESGARISYQDPRIEQAILIEPGSLNASYDITWSGLSHGRAALTCEGVELSVGAGNYFKVGTSFKRGKRDRSICSFVSDGYVSLVEHIGQHHVVLYDVNENRACLSDGLPVLLHLVRTSLRRDEKEDPECLYTNHIERLNEPPASVQGTVAAKAALFDSENRLSALRLIDTKVTEQIIERIIDSKTVKEIVRIKEKTYYRFENRVEEICLLLEKTIDQTTKAIKEGILRNTPKNILSGFDFMGVATRSKLRHITTKIPIPAYSYVDTTPAYPPGNIA</sequence>
<protein>
    <submittedName>
        <fullName evidence="1">Uncharacterized protein</fullName>
    </submittedName>
</protein>
<comment type="caution">
    <text evidence="1">The sequence shown here is derived from an EMBL/GenBank/DDBJ whole genome shotgun (WGS) entry which is preliminary data.</text>
</comment>
<evidence type="ECO:0000313" key="2">
    <source>
        <dbReference type="Proteomes" id="UP000826573"/>
    </source>
</evidence>
<proteinExistence type="predicted"/>
<dbReference type="Proteomes" id="UP000826573">
    <property type="component" value="Unassembled WGS sequence"/>
</dbReference>
<gene>
    <name evidence="1" type="ORF">TsFJ059_008769</name>
</gene>
<organism evidence="1 2">
    <name type="scientific">Trichoderma semiorbis</name>
    <dbReference type="NCBI Taxonomy" id="1491008"/>
    <lineage>
        <taxon>Eukaryota</taxon>
        <taxon>Fungi</taxon>
        <taxon>Dikarya</taxon>
        <taxon>Ascomycota</taxon>
        <taxon>Pezizomycotina</taxon>
        <taxon>Sordariomycetes</taxon>
        <taxon>Hypocreomycetidae</taxon>
        <taxon>Hypocreales</taxon>
        <taxon>Hypocreaceae</taxon>
        <taxon>Trichoderma</taxon>
    </lineage>
</organism>
<accession>A0A9P8HJW6</accession>
<dbReference type="EMBL" id="JAIMJC010000006">
    <property type="protein sequence ID" value="KAH0523816.1"/>
    <property type="molecule type" value="Genomic_DNA"/>
</dbReference>
<dbReference type="AlphaFoldDB" id="A0A9P8HJW6"/>
<name>A0A9P8HJW6_9HYPO</name>
<reference evidence="1 2" key="1">
    <citation type="submission" date="2021-08" db="EMBL/GenBank/DDBJ databases">
        <title>The highly contiguous genome resource for Trichoderma semiorbis FJ059, a fungal antagonistic to plant pathogens.</title>
        <authorList>
            <person name="Liu T."/>
        </authorList>
    </citation>
    <scope>NUCLEOTIDE SEQUENCE [LARGE SCALE GENOMIC DNA]</scope>
    <source>
        <strain evidence="1 2">FJ059</strain>
    </source>
</reference>
<evidence type="ECO:0000313" key="1">
    <source>
        <dbReference type="EMBL" id="KAH0523816.1"/>
    </source>
</evidence>